<reference evidence="3" key="1">
    <citation type="journal article" date="2020" name="Stud. Mycol.">
        <title>101 Dothideomycetes genomes: a test case for predicting lifestyles and emergence of pathogens.</title>
        <authorList>
            <person name="Haridas S."/>
            <person name="Albert R."/>
            <person name="Binder M."/>
            <person name="Bloem J."/>
            <person name="Labutti K."/>
            <person name="Salamov A."/>
            <person name="Andreopoulos B."/>
            <person name="Baker S."/>
            <person name="Barry K."/>
            <person name="Bills G."/>
            <person name="Bluhm B."/>
            <person name="Cannon C."/>
            <person name="Castanera R."/>
            <person name="Culley D."/>
            <person name="Daum C."/>
            <person name="Ezra D."/>
            <person name="Gonzalez J."/>
            <person name="Henrissat B."/>
            <person name="Kuo A."/>
            <person name="Liang C."/>
            <person name="Lipzen A."/>
            <person name="Lutzoni F."/>
            <person name="Magnuson J."/>
            <person name="Mondo S."/>
            <person name="Nolan M."/>
            <person name="Ohm R."/>
            <person name="Pangilinan J."/>
            <person name="Park H.-J."/>
            <person name="Ramirez L."/>
            <person name="Alfaro M."/>
            <person name="Sun H."/>
            <person name="Tritt A."/>
            <person name="Yoshinaga Y."/>
            <person name="Zwiers L.-H."/>
            <person name="Turgeon B."/>
            <person name="Goodwin S."/>
            <person name="Spatafora J."/>
            <person name="Crous P."/>
            <person name="Grigoriev I."/>
        </authorList>
    </citation>
    <scope>NUCLEOTIDE SEQUENCE</scope>
    <source>
        <strain evidence="3">CBS 113389</strain>
    </source>
</reference>
<evidence type="ECO:0000259" key="2">
    <source>
        <dbReference type="Pfam" id="PF07859"/>
    </source>
</evidence>
<dbReference type="SUPFAM" id="SSF53474">
    <property type="entry name" value="alpha/beta-Hydrolases"/>
    <property type="match status" value="1"/>
</dbReference>
<dbReference type="EMBL" id="MU001634">
    <property type="protein sequence ID" value="KAF2483943.1"/>
    <property type="molecule type" value="Genomic_DNA"/>
</dbReference>
<proteinExistence type="predicted"/>
<accession>A0A6A6PWT3</accession>
<dbReference type="Pfam" id="PF07859">
    <property type="entry name" value="Abhydrolase_3"/>
    <property type="match status" value="1"/>
</dbReference>
<dbReference type="PANTHER" id="PTHR48081">
    <property type="entry name" value="AB HYDROLASE SUPERFAMILY PROTEIN C4A8.06C"/>
    <property type="match status" value="1"/>
</dbReference>
<gene>
    <name evidence="3" type="ORF">BDY17DRAFT_309299</name>
</gene>
<evidence type="ECO:0000256" key="1">
    <source>
        <dbReference type="ARBA" id="ARBA00022801"/>
    </source>
</evidence>
<dbReference type="Proteomes" id="UP000799767">
    <property type="component" value="Unassembled WGS sequence"/>
</dbReference>
<dbReference type="PANTHER" id="PTHR48081:SF31">
    <property type="entry name" value="STERYL ACETYL HYDROLASE MUG81-RELATED"/>
    <property type="match status" value="1"/>
</dbReference>
<dbReference type="RefSeq" id="XP_033590513.1">
    <property type="nucleotide sequence ID" value="XM_033735317.1"/>
</dbReference>
<dbReference type="GO" id="GO:0016787">
    <property type="term" value="F:hydrolase activity"/>
    <property type="evidence" value="ECO:0007669"/>
    <property type="project" value="UniProtKB-KW"/>
</dbReference>
<organism evidence="3 4">
    <name type="scientific">Neohortaea acidophila</name>
    <dbReference type="NCBI Taxonomy" id="245834"/>
    <lineage>
        <taxon>Eukaryota</taxon>
        <taxon>Fungi</taxon>
        <taxon>Dikarya</taxon>
        <taxon>Ascomycota</taxon>
        <taxon>Pezizomycotina</taxon>
        <taxon>Dothideomycetes</taxon>
        <taxon>Dothideomycetidae</taxon>
        <taxon>Mycosphaerellales</taxon>
        <taxon>Teratosphaeriaceae</taxon>
        <taxon>Neohortaea</taxon>
    </lineage>
</organism>
<dbReference type="AlphaFoldDB" id="A0A6A6PWT3"/>
<evidence type="ECO:0000313" key="4">
    <source>
        <dbReference type="Proteomes" id="UP000799767"/>
    </source>
</evidence>
<keyword evidence="1 3" id="KW-0378">Hydrolase</keyword>
<dbReference type="InterPro" id="IPR013094">
    <property type="entry name" value="AB_hydrolase_3"/>
</dbReference>
<evidence type="ECO:0000313" key="3">
    <source>
        <dbReference type="EMBL" id="KAF2483943.1"/>
    </source>
</evidence>
<dbReference type="OrthoDB" id="2152029at2759"/>
<sequence length="356" mass="38721">MAADQQITLADKLGALPVGSRLLLASTTRLLSRPFSSGPRANTLFKDVIFAGLRKQLSTITTGTAQFLGGTTEAAYLDFAKKRGFQPDTDVLGDNGPRLFWLGSKSAEKVVLYCHGGGYAMAGHAGHFEWLVGLQEHLSKTKSTSAVVIGYTLSPYGKYPTQLRQAAEALQHLLNQQKKPGDIILAGDSAGGNMISSLFSHLLHPHPEVEPKITLNEPLLAAVFISPWTSWRTDDDSVKRNATSDLVTPEAAVRWRTLFLGSASYDNYNEPVRGDAEWFKGLDNVVKDILVWGGSAEILIDSIEAFAKKLQASHPRTELVVEEGAAHEDFIISLFLGYKKKAAGTKAIEDFLAPKL</sequence>
<dbReference type="InterPro" id="IPR050300">
    <property type="entry name" value="GDXG_lipolytic_enzyme"/>
</dbReference>
<feature type="domain" description="Alpha/beta hydrolase fold-3" evidence="2">
    <location>
        <begin position="111"/>
        <end position="328"/>
    </location>
</feature>
<protein>
    <submittedName>
        <fullName evidence="3">Alpha/Beta hydrolase protein</fullName>
    </submittedName>
</protein>
<keyword evidence="4" id="KW-1185">Reference proteome</keyword>
<dbReference type="GeneID" id="54476319"/>
<name>A0A6A6PWT3_9PEZI</name>
<dbReference type="Gene3D" id="3.40.50.1820">
    <property type="entry name" value="alpha/beta hydrolase"/>
    <property type="match status" value="1"/>
</dbReference>
<dbReference type="InterPro" id="IPR029058">
    <property type="entry name" value="AB_hydrolase_fold"/>
</dbReference>